<dbReference type="NCBIfam" id="TIGR01234">
    <property type="entry name" value="L-ribulokinase"/>
    <property type="match status" value="1"/>
</dbReference>
<accession>A0A285VI74</accession>
<keyword evidence="5 7" id="KW-0054">Arabinose catabolism</keyword>
<dbReference type="GO" id="GO:0019569">
    <property type="term" value="P:L-arabinose catabolic process to D-xylulose 5-phosphate"/>
    <property type="evidence" value="ECO:0007669"/>
    <property type="project" value="UniProtKB-UniRule"/>
</dbReference>
<dbReference type="HAMAP" id="MF_00520">
    <property type="entry name" value="Ribulokinase"/>
    <property type="match status" value="1"/>
</dbReference>
<reference evidence="13" key="1">
    <citation type="submission" date="2017-08" db="EMBL/GenBank/DDBJ databases">
        <authorList>
            <person name="Varghese N."/>
            <person name="Submissions S."/>
        </authorList>
    </citation>
    <scope>NUCLEOTIDE SEQUENCE [LARGE SCALE GENOMIC DNA]</scope>
    <source>
        <strain evidence="13">USBA17B2</strain>
    </source>
</reference>
<proteinExistence type="inferred from homology"/>
<dbReference type="Gene3D" id="3.30.420.40">
    <property type="match status" value="2"/>
</dbReference>
<evidence type="ECO:0000256" key="5">
    <source>
        <dbReference type="ARBA" id="ARBA00022935"/>
    </source>
</evidence>
<evidence type="ECO:0000256" key="7">
    <source>
        <dbReference type="HAMAP-Rule" id="MF_00520"/>
    </source>
</evidence>
<dbReference type="EMBL" id="OBQK01000002">
    <property type="protein sequence ID" value="SOC53775.1"/>
    <property type="molecule type" value="Genomic_DNA"/>
</dbReference>
<dbReference type="GO" id="GO:0008741">
    <property type="term" value="F:ribulokinase activity"/>
    <property type="evidence" value="ECO:0007669"/>
    <property type="project" value="UniProtKB-UniRule"/>
</dbReference>
<evidence type="ECO:0000313" key="13">
    <source>
        <dbReference type="Proteomes" id="UP000219688"/>
    </source>
</evidence>
<evidence type="ECO:0000256" key="9">
    <source>
        <dbReference type="RuleBase" id="RU003455"/>
    </source>
</evidence>
<evidence type="ECO:0000259" key="11">
    <source>
        <dbReference type="Pfam" id="PF02782"/>
    </source>
</evidence>
<name>A0A285VI74_9MICO</name>
<dbReference type="GO" id="GO:0019150">
    <property type="term" value="F:D-ribulokinase activity"/>
    <property type="evidence" value="ECO:0007669"/>
    <property type="project" value="RHEA"/>
</dbReference>
<comment type="pathway">
    <text evidence="7 9">Carbohydrate degradation; L-arabinose degradation via L-ribulose; D-xylulose 5-phosphate from L-arabinose (bacterial route): step 2/3.</text>
</comment>
<gene>
    <name evidence="7" type="primary">araB</name>
    <name evidence="12" type="ORF">SAMN05421879_102133</name>
</gene>
<evidence type="ECO:0000256" key="4">
    <source>
        <dbReference type="ARBA" id="ARBA00022840"/>
    </source>
</evidence>
<feature type="domain" description="Carbohydrate kinase FGGY C-terminal" evidence="11">
    <location>
        <begin position="318"/>
        <end position="515"/>
    </location>
</feature>
<keyword evidence="2 7" id="KW-0547">Nucleotide-binding</keyword>
<keyword evidence="1 7" id="KW-0808">Transferase</keyword>
<dbReference type="PANTHER" id="PTHR43435">
    <property type="entry name" value="RIBULOKINASE"/>
    <property type="match status" value="1"/>
</dbReference>
<keyword evidence="4 7" id="KW-0067">ATP-binding</keyword>
<dbReference type="SUPFAM" id="SSF53067">
    <property type="entry name" value="Actin-like ATPase domain"/>
    <property type="match status" value="2"/>
</dbReference>
<dbReference type="GO" id="GO:0005737">
    <property type="term" value="C:cytoplasm"/>
    <property type="evidence" value="ECO:0007669"/>
    <property type="project" value="TreeGrafter"/>
</dbReference>
<evidence type="ECO:0000256" key="1">
    <source>
        <dbReference type="ARBA" id="ARBA00022679"/>
    </source>
</evidence>
<feature type="region of interest" description="Disordered" evidence="10">
    <location>
        <begin position="582"/>
        <end position="601"/>
    </location>
</feature>
<dbReference type="PANTHER" id="PTHR43435:SF4">
    <property type="entry name" value="FGGY CARBOHYDRATE KINASE DOMAIN-CONTAINING PROTEIN"/>
    <property type="match status" value="1"/>
</dbReference>
<dbReference type="Pfam" id="PF02782">
    <property type="entry name" value="FGGY_C"/>
    <property type="match status" value="1"/>
</dbReference>
<comment type="catalytic activity">
    <reaction evidence="7">
        <text>D-ribulose + ATP = D-ribulose 5-phosphate + ADP + H(+)</text>
        <dbReference type="Rhea" id="RHEA:17601"/>
        <dbReference type="ChEBI" id="CHEBI:15378"/>
        <dbReference type="ChEBI" id="CHEBI:17173"/>
        <dbReference type="ChEBI" id="CHEBI:30616"/>
        <dbReference type="ChEBI" id="CHEBI:58121"/>
        <dbReference type="ChEBI" id="CHEBI:456216"/>
        <dbReference type="EC" id="2.7.1.16"/>
    </reaction>
</comment>
<dbReference type="CDD" id="cd07781">
    <property type="entry name" value="ASKHA_NBD_FGGY_L-RBK"/>
    <property type="match status" value="1"/>
</dbReference>
<dbReference type="Proteomes" id="UP000219688">
    <property type="component" value="Unassembled WGS sequence"/>
</dbReference>
<comment type="similarity">
    <text evidence="7 9">Belongs to the ribulokinase family.</text>
</comment>
<dbReference type="InterPro" id="IPR005929">
    <property type="entry name" value="Ribulokinase"/>
</dbReference>
<dbReference type="NCBIfam" id="NF003154">
    <property type="entry name" value="PRK04123.1"/>
    <property type="match status" value="1"/>
</dbReference>
<dbReference type="InterPro" id="IPR043129">
    <property type="entry name" value="ATPase_NBD"/>
</dbReference>
<dbReference type="AlphaFoldDB" id="A0A285VI74"/>
<dbReference type="EC" id="2.7.1.16" evidence="7 8"/>
<evidence type="ECO:0000256" key="6">
    <source>
        <dbReference type="ARBA" id="ARBA00023277"/>
    </source>
</evidence>
<protein>
    <recommendedName>
        <fullName evidence="7 8">Ribulokinase</fullName>
        <ecNumber evidence="7 8">2.7.1.16</ecNumber>
    </recommendedName>
</protein>
<evidence type="ECO:0000256" key="8">
    <source>
        <dbReference type="NCBIfam" id="TIGR01234"/>
    </source>
</evidence>
<sequence length="601" mass="62789">MNPAAPHRSTDGTSSPAAPGDALVVGVDYGTLSGRAVVVRVSDGQVLGSAVHAYPHAVMERALTAGPAAAAGSPVALPPDWALQVPADYVEVLKVAVPEALRQAQAEHGVRADQVVGIGTDFTACTMVPTTGDGTPLAELPDLADRPHAYVKLWKHHAAQPHADRINALAHERGEPWIARYGGLISSEWEFAKGLQLLEEDPEVYGRTRHWVEAADWIVWQLCGDYVRNACTAGYKGILQDGVYPSRDFLAALDPGFAGFVDDKLAHPIGPLGGLAGTLTAEAAAWTGLPEGIAVAVGNVDAHVTAPAAGAVEPGQMVAIMGTSTCHVMNGDVLREVPGMCGVVDGGIVDGLWGYEAGQSGVGDIFGWFVEHGVPGSYHAEAAARGISTHELLTELAAAQAVGQHGLVALDWHSGNRSVLVDHELSGLVLGQTLATRAEDVYRALLEATAFGTRVIVEAFRDAGVPVTELIVAGGLLKNQLLMQIYADVTRLPLSTIATDQGPALGSAIHAAVAAGAYPDVRSAAAVMGKVNRAVHTPDEDRARAYDRLFAEYSLLHDHFGRGGNDVMRRLRAMRREALAPAAGSAATPAGAPDLVGTESR</sequence>
<feature type="compositionally biased region" description="Low complexity" evidence="10">
    <location>
        <begin position="582"/>
        <end position="593"/>
    </location>
</feature>
<dbReference type="UniPathway" id="UPA00145">
    <property type="reaction ID" value="UER00566"/>
</dbReference>
<evidence type="ECO:0000256" key="10">
    <source>
        <dbReference type="SAM" id="MobiDB-lite"/>
    </source>
</evidence>
<keyword evidence="6 7" id="KW-0119">Carbohydrate metabolism</keyword>
<evidence type="ECO:0000313" key="12">
    <source>
        <dbReference type="EMBL" id="SOC53775.1"/>
    </source>
</evidence>
<comment type="catalytic activity">
    <reaction evidence="7 9">
        <text>L-ribulose + ATP = L-ribulose 5-phosphate + ADP + H(+)</text>
        <dbReference type="Rhea" id="RHEA:22072"/>
        <dbReference type="ChEBI" id="CHEBI:15378"/>
        <dbReference type="ChEBI" id="CHEBI:16880"/>
        <dbReference type="ChEBI" id="CHEBI:30616"/>
        <dbReference type="ChEBI" id="CHEBI:58226"/>
        <dbReference type="ChEBI" id="CHEBI:456216"/>
        <dbReference type="EC" id="2.7.1.16"/>
    </reaction>
</comment>
<dbReference type="GO" id="GO:0005524">
    <property type="term" value="F:ATP binding"/>
    <property type="evidence" value="ECO:0007669"/>
    <property type="project" value="UniProtKB-UniRule"/>
</dbReference>
<organism evidence="12 13">
    <name type="scientific">Ornithinimicrobium cerasi</name>
    <dbReference type="NCBI Taxonomy" id="2248773"/>
    <lineage>
        <taxon>Bacteria</taxon>
        <taxon>Bacillati</taxon>
        <taxon>Actinomycetota</taxon>
        <taxon>Actinomycetes</taxon>
        <taxon>Micrococcales</taxon>
        <taxon>Ornithinimicrobiaceae</taxon>
        <taxon>Ornithinimicrobium</taxon>
    </lineage>
</organism>
<evidence type="ECO:0000256" key="3">
    <source>
        <dbReference type="ARBA" id="ARBA00022777"/>
    </source>
</evidence>
<keyword evidence="13" id="KW-1185">Reference proteome</keyword>
<keyword evidence="3 7" id="KW-0418">Kinase</keyword>
<dbReference type="RefSeq" id="WP_097187186.1">
    <property type="nucleotide sequence ID" value="NZ_OBQK01000002.1"/>
</dbReference>
<dbReference type="InterPro" id="IPR018485">
    <property type="entry name" value="FGGY_C"/>
</dbReference>
<evidence type="ECO:0000256" key="2">
    <source>
        <dbReference type="ARBA" id="ARBA00022741"/>
    </source>
</evidence>
<dbReference type="STRING" id="1122622.GCA_000421185_02643"/>